<dbReference type="PANTHER" id="PTHR32235:SF1">
    <property type="entry name" value="NON-HOMOLOGOUS END-JOINING FACTOR 1"/>
    <property type="match status" value="1"/>
</dbReference>
<protein>
    <recommendedName>
        <fullName evidence="7">Non-homologous end-joining factor 1</fullName>
    </recommendedName>
</protein>
<feature type="compositionally biased region" description="Acidic residues" evidence="8">
    <location>
        <begin position="402"/>
        <end position="416"/>
    </location>
</feature>
<dbReference type="VEuPathDB" id="FungiDB:NEUTE1DRAFT_151034"/>
<feature type="compositionally biased region" description="Basic and acidic residues" evidence="8">
    <location>
        <begin position="504"/>
        <end position="518"/>
    </location>
</feature>
<feature type="compositionally biased region" description="Basic and acidic residues" evidence="8">
    <location>
        <begin position="561"/>
        <end position="585"/>
    </location>
</feature>
<dbReference type="GeneID" id="20827318"/>
<organism evidence="11 12">
    <name type="scientific">Neurospora tetrasperma (strain FGSC 2508 / ATCC MYA-4615 / P0657)</name>
    <dbReference type="NCBI Taxonomy" id="510951"/>
    <lineage>
        <taxon>Eukaryota</taxon>
        <taxon>Fungi</taxon>
        <taxon>Dikarya</taxon>
        <taxon>Ascomycota</taxon>
        <taxon>Pezizomycotina</taxon>
        <taxon>Sordariomycetes</taxon>
        <taxon>Sordariomycetidae</taxon>
        <taxon>Sordariales</taxon>
        <taxon>Sordariaceae</taxon>
        <taxon>Neurospora</taxon>
    </lineage>
</organism>
<keyword evidence="12" id="KW-1185">Reference proteome</keyword>
<sequence length="595" mass="65236">MPAQTAFSAHQVVPLTLCNTSLASFPIQEALRSPKDKQGAPTWMTNTAPSHHNIPLRRAAAVVKSLTISARISNPIFGQLSNMSKSPPWRPLPVTAPGIPNLLVATNFTAQSYKVHLTDLANVWVENMDRRPIMGRASAEDTSIDPTDGNENLQRLLDWIRTAFDIDDPGHSNTSLTLGKGKDDSIEVQITCILPEPFKPLKWPLYLKKCSASTLATELVLPLIQSHEARAQEINHLIATIRDKDAVINRLVDKLEANGIGLEHIFNKLPGKRKVGRKEAEGKIKGLATFVEADFRNDGVQGTTRSTDVPTLLDTVFRETGLKHNPEMEFEASAILDTWWTELGRGRKLVLAERSKREIQTPPLPESPAKEENNDDFQVQATPPGFKSASKRRGTATRQTVIDDDDTTSDGEDEDMQMTQSPRPLLTKASPESTPAHRLGTLGGRKRSPSRSPSSAIPEEDDGLTSETASEAEEDASSPPPSSSKPAPRKGGLGRIGGMGGKAKQKESEQEPQPEHKRSPSSPPASQPKRHKLGMIGKAPSPEDSRIISRGRSKSPSAAPKPRETSEERADRKRTELQKELERKATGPAKKKRRF</sequence>
<dbReference type="Pfam" id="PF21928">
    <property type="entry name" value="XLF_CC"/>
    <property type="match status" value="1"/>
</dbReference>
<dbReference type="Gene3D" id="2.170.210.10">
    <property type="entry name" value="DNA double-strand break repair and VJ recombination XRCC4, N-terminal"/>
    <property type="match status" value="1"/>
</dbReference>
<keyword evidence="2" id="KW-0227">DNA damage</keyword>
<dbReference type="EMBL" id="GL891382">
    <property type="protein sequence ID" value="EGO53819.1"/>
    <property type="molecule type" value="Genomic_DNA"/>
</dbReference>
<feature type="domain" description="XLF-like N-terminal" evidence="9">
    <location>
        <begin position="88"/>
        <end position="209"/>
    </location>
</feature>
<comment type="subcellular location">
    <subcellularLocation>
        <location evidence="1">Nucleus</location>
    </subcellularLocation>
</comment>
<evidence type="ECO:0000259" key="10">
    <source>
        <dbReference type="Pfam" id="PF21928"/>
    </source>
</evidence>
<dbReference type="PANTHER" id="PTHR32235">
    <property type="entry name" value="NON-HOMOLOGOUS END-JOINING FACTOR 1"/>
    <property type="match status" value="1"/>
</dbReference>
<dbReference type="InterPro" id="IPR038051">
    <property type="entry name" value="XRCC4-like_N_sf"/>
</dbReference>
<evidence type="ECO:0000256" key="7">
    <source>
        <dbReference type="ARBA" id="ARBA00044529"/>
    </source>
</evidence>
<feature type="domain" description="XLF-like coiled-coil region" evidence="10">
    <location>
        <begin position="211"/>
        <end position="263"/>
    </location>
</feature>
<keyword evidence="5" id="KW-0539">Nucleus</keyword>
<dbReference type="InterPro" id="IPR015381">
    <property type="entry name" value="XLF-like_N"/>
</dbReference>
<dbReference type="GO" id="GO:0032807">
    <property type="term" value="C:DNA ligase IV complex"/>
    <property type="evidence" value="ECO:0007669"/>
    <property type="project" value="TreeGrafter"/>
</dbReference>
<feature type="region of interest" description="Disordered" evidence="8">
    <location>
        <begin position="354"/>
        <end position="595"/>
    </location>
</feature>
<dbReference type="InterPro" id="IPR052287">
    <property type="entry name" value="NHEJ_factor"/>
</dbReference>
<evidence type="ECO:0000313" key="11">
    <source>
        <dbReference type="EMBL" id="EGO53819.1"/>
    </source>
</evidence>
<keyword evidence="4" id="KW-0234">DNA repair</keyword>
<dbReference type="GO" id="GO:0045027">
    <property type="term" value="F:DNA end binding"/>
    <property type="evidence" value="ECO:0007669"/>
    <property type="project" value="TreeGrafter"/>
</dbReference>
<dbReference type="HOGENOM" id="CLU_022898_1_0_1"/>
<dbReference type="OrthoDB" id="2155935at2759"/>
<evidence type="ECO:0000259" key="9">
    <source>
        <dbReference type="Pfam" id="PF09302"/>
    </source>
</evidence>
<evidence type="ECO:0000256" key="4">
    <source>
        <dbReference type="ARBA" id="ARBA00023204"/>
    </source>
</evidence>
<dbReference type="FunFam" id="2.170.210.10:FF:000001">
    <property type="entry name" value="Non-homologous end-joining factor 1"/>
    <property type="match status" value="1"/>
</dbReference>
<evidence type="ECO:0000256" key="8">
    <source>
        <dbReference type="SAM" id="MobiDB-lite"/>
    </source>
</evidence>
<name>F8N0J1_NEUT8</name>
<dbReference type="CDD" id="cd22285">
    <property type="entry name" value="HD_XLF_N"/>
    <property type="match status" value="1"/>
</dbReference>
<dbReference type="GO" id="GO:0006303">
    <property type="term" value="P:double-strand break repair via nonhomologous end joining"/>
    <property type="evidence" value="ECO:0007669"/>
    <property type="project" value="TreeGrafter"/>
</dbReference>
<evidence type="ECO:0000256" key="1">
    <source>
        <dbReference type="ARBA" id="ARBA00004123"/>
    </source>
</evidence>
<gene>
    <name evidence="11" type="ORF">NEUTE1DRAFT_151034</name>
</gene>
<evidence type="ECO:0000256" key="6">
    <source>
        <dbReference type="ARBA" id="ARBA00025747"/>
    </source>
</evidence>
<evidence type="ECO:0000256" key="3">
    <source>
        <dbReference type="ARBA" id="ARBA00023125"/>
    </source>
</evidence>
<dbReference type="AlphaFoldDB" id="F8N0J1"/>
<dbReference type="RefSeq" id="XP_009857393.1">
    <property type="nucleotide sequence ID" value="XM_009859091.1"/>
</dbReference>
<dbReference type="Pfam" id="PF09302">
    <property type="entry name" value="XLF"/>
    <property type="match status" value="1"/>
</dbReference>
<feature type="compositionally biased region" description="Gly residues" evidence="8">
    <location>
        <begin position="491"/>
        <end position="501"/>
    </location>
</feature>
<accession>F8N0J1</accession>
<dbReference type="KEGG" id="nte:NEUTE1DRAFT151034"/>
<evidence type="ECO:0000256" key="2">
    <source>
        <dbReference type="ARBA" id="ARBA00022763"/>
    </source>
</evidence>
<feature type="compositionally biased region" description="Acidic residues" evidence="8">
    <location>
        <begin position="458"/>
        <end position="476"/>
    </location>
</feature>
<dbReference type="InterPro" id="IPR053829">
    <property type="entry name" value="XLF-like_CC"/>
</dbReference>
<proteinExistence type="inferred from homology"/>
<keyword evidence="3" id="KW-0238">DNA-binding</keyword>
<dbReference type="Proteomes" id="UP000008065">
    <property type="component" value="Unassembled WGS sequence"/>
</dbReference>
<evidence type="ECO:0000313" key="12">
    <source>
        <dbReference type="Proteomes" id="UP000008065"/>
    </source>
</evidence>
<evidence type="ECO:0000256" key="5">
    <source>
        <dbReference type="ARBA" id="ARBA00023242"/>
    </source>
</evidence>
<comment type="similarity">
    <text evidence="6">Belongs to the XRCC4-XLF family. XLF subfamily.</text>
</comment>
<reference evidence="12" key="1">
    <citation type="journal article" date="2011" name="Genetics">
        <title>Massive changes in genome architecture accompany the transition to self-fertility in the filamentous fungus Neurospora tetrasperma.</title>
        <authorList>
            <person name="Ellison C.E."/>
            <person name="Stajich J.E."/>
            <person name="Jacobson D.J."/>
            <person name="Natvig D.O."/>
            <person name="Lapidus A."/>
            <person name="Foster B."/>
            <person name="Aerts A."/>
            <person name="Riley R."/>
            <person name="Lindquist E.A."/>
            <person name="Grigoriev I.V."/>
            <person name="Taylor J.W."/>
        </authorList>
    </citation>
    <scope>NUCLEOTIDE SEQUENCE [LARGE SCALE GENOMIC DNA]</scope>
    <source>
        <strain evidence="12">FGSC 2508 / P0657</strain>
    </source>
</reference>